<gene>
    <name evidence="2" type="ORF">C0Q70_02324</name>
</gene>
<organism evidence="2 3">
    <name type="scientific">Pomacea canaliculata</name>
    <name type="common">Golden apple snail</name>
    <dbReference type="NCBI Taxonomy" id="400727"/>
    <lineage>
        <taxon>Eukaryota</taxon>
        <taxon>Metazoa</taxon>
        <taxon>Spiralia</taxon>
        <taxon>Lophotrochozoa</taxon>
        <taxon>Mollusca</taxon>
        <taxon>Gastropoda</taxon>
        <taxon>Caenogastropoda</taxon>
        <taxon>Architaenioglossa</taxon>
        <taxon>Ampullarioidea</taxon>
        <taxon>Ampullariidae</taxon>
        <taxon>Pomacea</taxon>
    </lineage>
</organism>
<proteinExistence type="predicted"/>
<comment type="caution">
    <text evidence="2">The sequence shown here is derived from an EMBL/GenBank/DDBJ whole genome shotgun (WGS) entry which is preliminary data.</text>
</comment>
<evidence type="ECO:0000313" key="3">
    <source>
        <dbReference type="Proteomes" id="UP000245119"/>
    </source>
</evidence>
<protein>
    <submittedName>
        <fullName evidence="2">Uncharacterized protein</fullName>
    </submittedName>
</protein>
<reference evidence="2 3" key="1">
    <citation type="submission" date="2018-04" db="EMBL/GenBank/DDBJ databases">
        <title>The genome of golden apple snail Pomacea canaliculata provides insight into stress tolerance and invasive adaptation.</title>
        <authorList>
            <person name="Liu C."/>
            <person name="Liu B."/>
            <person name="Ren Y."/>
            <person name="Zhang Y."/>
            <person name="Wang H."/>
            <person name="Li S."/>
            <person name="Jiang F."/>
            <person name="Yin L."/>
            <person name="Zhang G."/>
            <person name="Qian W."/>
            <person name="Fan W."/>
        </authorList>
    </citation>
    <scope>NUCLEOTIDE SEQUENCE [LARGE SCALE GENOMIC DNA]</scope>
    <source>
        <strain evidence="2">SZHN2017</strain>
        <tissue evidence="2">Muscle</tissue>
    </source>
</reference>
<feature type="region of interest" description="Disordered" evidence="1">
    <location>
        <begin position="170"/>
        <end position="194"/>
    </location>
</feature>
<accession>A0A2T7PPK7</accession>
<evidence type="ECO:0000256" key="1">
    <source>
        <dbReference type="SAM" id="MobiDB-lite"/>
    </source>
</evidence>
<sequence>MGAEVDRRTRSQRLVVACSSRSSDDDGDNREQRRVLFSLVLLSSASFHSACSSHTPHHISPEDEAVEGGSFQTRIFYLKVELTDHTGRNLPCHTTTTTTANNPLCQTFVPQHPQRRVLATQDCWESLRQVSVNCLASRSVRGGVIVAFYRRCSLMIKCFSWATHPILPSSPLPHQSKPSASAVTLREEQRARGEEGEDAACTRWGWCLFFVRPRAPSAP</sequence>
<feature type="compositionally biased region" description="Polar residues" evidence="1">
    <location>
        <begin position="172"/>
        <end position="182"/>
    </location>
</feature>
<evidence type="ECO:0000313" key="2">
    <source>
        <dbReference type="EMBL" id="PVD35364.1"/>
    </source>
</evidence>
<dbReference type="EMBL" id="PZQS01000002">
    <property type="protein sequence ID" value="PVD35364.1"/>
    <property type="molecule type" value="Genomic_DNA"/>
</dbReference>
<dbReference type="AlphaFoldDB" id="A0A2T7PPK7"/>
<name>A0A2T7PPK7_POMCA</name>
<keyword evidence="3" id="KW-1185">Reference proteome</keyword>
<feature type="compositionally biased region" description="Basic and acidic residues" evidence="1">
    <location>
        <begin position="185"/>
        <end position="194"/>
    </location>
</feature>
<dbReference type="Proteomes" id="UP000245119">
    <property type="component" value="Linkage Group LG2"/>
</dbReference>